<dbReference type="Proteomes" id="UP001606210">
    <property type="component" value="Unassembled WGS sequence"/>
</dbReference>
<comment type="caution">
    <text evidence="1">The sequence shown here is derived from an EMBL/GenBank/DDBJ whole genome shotgun (WGS) entry which is preliminary data.</text>
</comment>
<proteinExistence type="predicted"/>
<dbReference type="RefSeq" id="WP_394484682.1">
    <property type="nucleotide sequence ID" value="NZ_JBIGHV010000015.1"/>
</dbReference>
<name>A0ABW7FAV4_9BURK</name>
<gene>
    <name evidence="1" type="ORF">ACG00Y_27650</name>
</gene>
<reference evidence="1 2" key="1">
    <citation type="submission" date="2024-08" db="EMBL/GenBank/DDBJ databases">
        <authorList>
            <person name="Lu H."/>
        </authorList>
    </citation>
    <scope>NUCLEOTIDE SEQUENCE [LARGE SCALE GENOMIC DNA]</scope>
    <source>
        <strain evidence="1 2">LYH14W</strain>
    </source>
</reference>
<evidence type="ECO:0000313" key="1">
    <source>
        <dbReference type="EMBL" id="MFG6433709.1"/>
    </source>
</evidence>
<dbReference type="InterPro" id="IPR016024">
    <property type="entry name" value="ARM-type_fold"/>
</dbReference>
<evidence type="ECO:0008006" key="3">
    <source>
        <dbReference type="Google" id="ProtNLM"/>
    </source>
</evidence>
<protein>
    <recommendedName>
        <fullName evidence="3">HEAT repeat domain-containing protein</fullName>
    </recommendedName>
</protein>
<evidence type="ECO:0000313" key="2">
    <source>
        <dbReference type="Proteomes" id="UP001606210"/>
    </source>
</evidence>
<sequence length="863" mass="94675">MNEAEFERHVQTGLRNKEVWELVHNFCSHATVVNRGGVGLIAQMTGLPLGMLGLSCDHAHVGGMAGWYLEETAVDFYDRNCNHCDKRAALRLPNLLQLIDQRDRAVEARRAADKANAVAAESAHQARIARRASLRIGQSAATCSLLDDIDALDESRSSDAKTKVVETARLAPEVFTTPIVEYFFELATSSEMNLHEQALLVLRKIGADRGRVTEAALECLAKHVAVEVAADIVMASPSSGSEEAMEKAVRALISLARLPESQLPVSVPARRPGPLRAVYKARPDTVCRVIQALLDYKSSYPIRLGIAALEVLGEDDVSLLPRFARAIIAKLTRANLLIDEDEADRELQMVCGDMSKAVAAALLSDPENTDALIADYFTSASSEGEERLSDVYERVSRRSMRSKYLGGTQLQLDEKVNAVVLKRLLSWAGKSSNGEVLSNVVQAFRNEPEELVSAARQNIDAPLGTAAVLDDRMEACDREKSGKPATTLLEQLDADNLMQSLRQLRDSCAAIAATAAKGNLDLTTSYVGFLANVDERRDGLSSTLLRATPHLIDRPSTLNLVLPHLYSAMVGTSVLRRAAAAEALGDLGKGLLSDLPSLVLEAFVLLLHDRYVLVHKRAVEALPSVALPTELEGSAESALLSLVLYYQGKKDEHNFLLRCMALYLRRFSTPAKLSRGYRRAFIKFLMGVPASSHVDDFARMASDLCAEPIFVDLVGRVFEDRKLSEYGEEDACRLVNSIPDSVALDRAEDLASFVRRNPQRLSVAGSVIELLTRVGAWSQAVSAIEATWTFIPDTAPERRFKMNRRLHVVAVQFEAAVAAGDVPRQQALKAEWIQIESALEEDRKRYAERRSALPSFLQPDSGN</sequence>
<dbReference type="SUPFAM" id="SSF48371">
    <property type="entry name" value="ARM repeat"/>
    <property type="match status" value="1"/>
</dbReference>
<organism evidence="1 2">
    <name type="scientific">Pelomonas parva</name>
    <dbReference type="NCBI Taxonomy" id="3299032"/>
    <lineage>
        <taxon>Bacteria</taxon>
        <taxon>Pseudomonadati</taxon>
        <taxon>Pseudomonadota</taxon>
        <taxon>Betaproteobacteria</taxon>
        <taxon>Burkholderiales</taxon>
        <taxon>Sphaerotilaceae</taxon>
        <taxon>Roseateles</taxon>
    </lineage>
</organism>
<accession>A0ABW7FAV4</accession>
<dbReference type="EMBL" id="JBIGHV010000015">
    <property type="protein sequence ID" value="MFG6433709.1"/>
    <property type="molecule type" value="Genomic_DNA"/>
</dbReference>
<keyword evidence="2" id="KW-1185">Reference proteome</keyword>